<gene>
    <name evidence="2" type="ORF">GR170_14180</name>
</gene>
<comment type="caution">
    <text evidence="2">The sequence shown here is derived from an EMBL/GenBank/DDBJ whole genome shotgun (WGS) entry which is preliminary data.</text>
</comment>
<dbReference type="EMBL" id="WUMU01000016">
    <property type="protein sequence ID" value="MXN18992.1"/>
    <property type="molecule type" value="Genomic_DNA"/>
</dbReference>
<accession>A0A6L7G5Q1</accession>
<proteinExistence type="predicted"/>
<dbReference type="RefSeq" id="WP_160895118.1">
    <property type="nucleotide sequence ID" value="NZ_WUMU01000016.1"/>
</dbReference>
<dbReference type="AlphaFoldDB" id="A0A6L7G5Q1"/>
<evidence type="ECO:0000313" key="3">
    <source>
        <dbReference type="Proteomes" id="UP000477911"/>
    </source>
</evidence>
<protein>
    <submittedName>
        <fullName evidence="2">Uncharacterized protein</fullName>
    </submittedName>
</protein>
<evidence type="ECO:0000313" key="2">
    <source>
        <dbReference type="EMBL" id="MXN18992.1"/>
    </source>
</evidence>
<keyword evidence="3" id="KW-1185">Reference proteome</keyword>
<evidence type="ECO:0000256" key="1">
    <source>
        <dbReference type="SAM" id="Phobius"/>
    </source>
</evidence>
<organism evidence="2 3">
    <name type="scientific">Pseudooceanicola albus</name>
    <dbReference type="NCBI Taxonomy" id="2692189"/>
    <lineage>
        <taxon>Bacteria</taxon>
        <taxon>Pseudomonadati</taxon>
        <taxon>Pseudomonadota</taxon>
        <taxon>Alphaproteobacteria</taxon>
        <taxon>Rhodobacterales</taxon>
        <taxon>Paracoccaceae</taxon>
        <taxon>Pseudooceanicola</taxon>
    </lineage>
</organism>
<keyword evidence="1" id="KW-1133">Transmembrane helix</keyword>
<dbReference type="Proteomes" id="UP000477911">
    <property type="component" value="Unassembled WGS sequence"/>
</dbReference>
<reference evidence="2 3" key="1">
    <citation type="submission" date="2019-12" db="EMBL/GenBank/DDBJ databases">
        <authorList>
            <person name="Li M."/>
        </authorList>
    </citation>
    <scope>NUCLEOTIDE SEQUENCE [LARGE SCALE GENOMIC DNA]</scope>
    <source>
        <strain evidence="2 3">GBMRC 2024</strain>
    </source>
</reference>
<feature type="transmembrane region" description="Helical" evidence="1">
    <location>
        <begin position="109"/>
        <end position="130"/>
    </location>
</feature>
<keyword evidence="1" id="KW-0472">Membrane</keyword>
<sequence>MSDVTRVQLIQMRGARMRMLRFGLQSGAERRNVQILCPSRRGVPDTNLQIFLSLVSESAARLAELSPELTYRMEESGPKRSALFALGLVGLTVGLILTGLAFLTLYDDLWRLLLSLPGLAALKFGSALLIHRFWPFRQPEAFPIGTLPFILWTMGGPKPRGLALPQPAPMS</sequence>
<keyword evidence="1" id="KW-0812">Transmembrane</keyword>
<feature type="transmembrane region" description="Helical" evidence="1">
    <location>
        <begin position="82"/>
        <end position="103"/>
    </location>
</feature>
<name>A0A6L7G5Q1_9RHOB</name>